<sequence>MAVADLISAWLLPFIAPIILYFARQYAIHKGWLNAPSNPSNNIDRETLVVLKAILRVLQDIDGNINRHHEESVDSLNDIKESLDRLKTLSEARERDGGMLIYQRVPTPQVSSAAVHLDG</sequence>
<protein>
    <submittedName>
        <fullName evidence="2">Uncharacterized protein</fullName>
    </submittedName>
</protein>
<gene>
    <name evidence="2" type="ORF">G7Y89_g952</name>
</gene>
<evidence type="ECO:0000313" key="3">
    <source>
        <dbReference type="Proteomes" id="UP000566819"/>
    </source>
</evidence>
<keyword evidence="1" id="KW-0812">Transmembrane</keyword>
<reference evidence="2 3" key="1">
    <citation type="submission" date="2020-03" db="EMBL/GenBank/DDBJ databases">
        <title>Draft Genome Sequence of Cudoniella acicularis.</title>
        <authorList>
            <person name="Buettner E."/>
            <person name="Kellner H."/>
        </authorList>
    </citation>
    <scope>NUCLEOTIDE SEQUENCE [LARGE SCALE GENOMIC DNA]</scope>
    <source>
        <strain evidence="2 3">DSM 108380</strain>
    </source>
</reference>
<accession>A0A8H4RW78</accession>
<keyword evidence="1" id="KW-0472">Membrane</keyword>
<comment type="caution">
    <text evidence="2">The sequence shown here is derived from an EMBL/GenBank/DDBJ whole genome shotgun (WGS) entry which is preliminary data.</text>
</comment>
<keyword evidence="1" id="KW-1133">Transmembrane helix</keyword>
<dbReference type="AlphaFoldDB" id="A0A8H4RW78"/>
<dbReference type="OrthoDB" id="3552081at2759"/>
<name>A0A8H4RW78_9HELO</name>
<proteinExistence type="predicted"/>
<feature type="transmembrane region" description="Helical" evidence="1">
    <location>
        <begin position="6"/>
        <end position="23"/>
    </location>
</feature>
<keyword evidence="3" id="KW-1185">Reference proteome</keyword>
<evidence type="ECO:0000313" key="2">
    <source>
        <dbReference type="EMBL" id="KAF4637142.1"/>
    </source>
</evidence>
<organism evidence="2 3">
    <name type="scientific">Cudoniella acicularis</name>
    <dbReference type="NCBI Taxonomy" id="354080"/>
    <lineage>
        <taxon>Eukaryota</taxon>
        <taxon>Fungi</taxon>
        <taxon>Dikarya</taxon>
        <taxon>Ascomycota</taxon>
        <taxon>Pezizomycotina</taxon>
        <taxon>Leotiomycetes</taxon>
        <taxon>Helotiales</taxon>
        <taxon>Tricladiaceae</taxon>
        <taxon>Cudoniella</taxon>
    </lineage>
</organism>
<evidence type="ECO:0000256" key="1">
    <source>
        <dbReference type="SAM" id="Phobius"/>
    </source>
</evidence>
<dbReference type="EMBL" id="JAAMPI010000034">
    <property type="protein sequence ID" value="KAF4637142.1"/>
    <property type="molecule type" value="Genomic_DNA"/>
</dbReference>
<dbReference type="Proteomes" id="UP000566819">
    <property type="component" value="Unassembled WGS sequence"/>
</dbReference>